<accession>A0A0B6YCG6</accession>
<reference evidence="2" key="1">
    <citation type="submission" date="2014-12" db="EMBL/GenBank/DDBJ databases">
        <title>Insight into the proteome of Arion vulgaris.</title>
        <authorList>
            <person name="Aradska J."/>
            <person name="Bulat T."/>
            <person name="Smidak R."/>
            <person name="Sarate P."/>
            <person name="Gangsoo J."/>
            <person name="Sialana F."/>
            <person name="Bilban M."/>
            <person name="Lubec G."/>
        </authorList>
    </citation>
    <scope>NUCLEOTIDE SEQUENCE</scope>
    <source>
        <tissue evidence="2">Skin</tissue>
    </source>
</reference>
<evidence type="ECO:0000313" key="2">
    <source>
        <dbReference type="EMBL" id="CEK53180.1"/>
    </source>
</evidence>
<sequence length="80" mass="9266">MPMRDRMDELKQQRKLLDKGESKPGRETSKKKMDEGKTMQMFLSDASKIEEEVAKMTADVAEIKKLQQFILTTAFPKKTD</sequence>
<feature type="region of interest" description="Disordered" evidence="1">
    <location>
        <begin position="1"/>
        <end position="36"/>
    </location>
</feature>
<feature type="non-terminal residue" evidence="2">
    <location>
        <position position="80"/>
    </location>
</feature>
<dbReference type="EMBL" id="HACG01006315">
    <property type="protein sequence ID" value="CEK53180.1"/>
    <property type="molecule type" value="Transcribed_RNA"/>
</dbReference>
<organism evidence="2">
    <name type="scientific">Arion vulgaris</name>
    <dbReference type="NCBI Taxonomy" id="1028688"/>
    <lineage>
        <taxon>Eukaryota</taxon>
        <taxon>Metazoa</taxon>
        <taxon>Spiralia</taxon>
        <taxon>Lophotrochozoa</taxon>
        <taxon>Mollusca</taxon>
        <taxon>Gastropoda</taxon>
        <taxon>Heterobranchia</taxon>
        <taxon>Euthyneura</taxon>
        <taxon>Panpulmonata</taxon>
        <taxon>Eupulmonata</taxon>
        <taxon>Stylommatophora</taxon>
        <taxon>Helicina</taxon>
        <taxon>Arionoidea</taxon>
        <taxon>Arionidae</taxon>
        <taxon>Arion</taxon>
    </lineage>
</organism>
<name>A0A0B6YCG6_9EUPU</name>
<proteinExistence type="predicted"/>
<evidence type="ECO:0000256" key="1">
    <source>
        <dbReference type="SAM" id="MobiDB-lite"/>
    </source>
</evidence>
<dbReference type="Gene3D" id="1.20.58.70">
    <property type="match status" value="1"/>
</dbReference>
<gene>
    <name evidence="2" type="primary">ORF19357</name>
</gene>
<protein>
    <submittedName>
        <fullName evidence="2">Uncharacterized protein</fullName>
    </submittedName>
</protein>
<dbReference type="AlphaFoldDB" id="A0A0B6YCG6"/>